<keyword evidence="10" id="KW-1185">Reference proteome</keyword>
<evidence type="ECO:0000259" key="8">
    <source>
        <dbReference type="Pfam" id="PF04024"/>
    </source>
</evidence>
<evidence type="ECO:0000313" key="10">
    <source>
        <dbReference type="Proteomes" id="UP001183648"/>
    </source>
</evidence>
<feature type="transmembrane region" description="Helical" evidence="7">
    <location>
        <begin position="76"/>
        <end position="102"/>
    </location>
</feature>
<dbReference type="RefSeq" id="WP_310304839.1">
    <property type="nucleotide sequence ID" value="NZ_BAAAPS010000005.1"/>
</dbReference>
<dbReference type="InterPro" id="IPR007168">
    <property type="entry name" value="Phageshock_PspC_N"/>
</dbReference>
<organism evidence="9 10">
    <name type="scientific">Nocardioides marmoribigeumensis</name>
    <dbReference type="NCBI Taxonomy" id="433649"/>
    <lineage>
        <taxon>Bacteria</taxon>
        <taxon>Bacillati</taxon>
        <taxon>Actinomycetota</taxon>
        <taxon>Actinomycetes</taxon>
        <taxon>Propionibacteriales</taxon>
        <taxon>Nocardioidaceae</taxon>
        <taxon>Nocardioides</taxon>
    </lineage>
</organism>
<name>A0ABU2BZW1_9ACTN</name>
<evidence type="ECO:0000256" key="2">
    <source>
        <dbReference type="ARBA" id="ARBA00022475"/>
    </source>
</evidence>
<comment type="caution">
    <text evidence="9">The sequence shown here is derived from an EMBL/GenBank/DDBJ whole genome shotgun (WGS) entry which is preliminary data.</text>
</comment>
<dbReference type="InterPro" id="IPR052027">
    <property type="entry name" value="PspC"/>
</dbReference>
<evidence type="ECO:0000256" key="7">
    <source>
        <dbReference type="SAM" id="Phobius"/>
    </source>
</evidence>
<protein>
    <submittedName>
        <fullName evidence="9">Phage shock protein PspC (Stress-responsive transcriptional regulator)</fullName>
    </submittedName>
</protein>
<evidence type="ECO:0000256" key="4">
    <source>
        <dbReference type="ARBA" id="ARBA00022989"/>
    </source>
</evidence>
<keyword evidence="4 7" id="KW-1133">Transmembrane helix</keyword>
<dbReference type="PANTHER" id="PTHR33885:SF3">
    <property type="entry name" value="PHAGE SHOCK PROTEIN C"/>
    <property type="match status" value="1"/>
</dbReference>
<dbReference type="EMBL" id="JAVDYG010000001">
    <property type="protein sequence ID" value="MDR7363909.1"/>
    <property type="molecule type" value="Genomic_DNA"/>
</dbReference>
<evidence type="ECO:0000256" key="5">
    <source>
        <dbReference type="ARBA" id="ARBA00023136"/>
    </source>
</evidence>
<dbReference type="Proteomes" id="UP001183648">
    <property type="component" value="Unassembled WGS sequence"/>
</dbReference>
<keyword evidence="2" id="KW-1003">Cell membrane</keyword>
<dbReference type="Pfam" id="PF04024">
    <property type="entry name" value="PspC"/>
    <property type="match status" value="1"/>
</dbReference>
<comment type="subcellular location">
    <subcellularLocation>
        <location evidence="1">Cell membrane</location>
        <topology evidence="1">Single-pass membrane protein</topology>
    </subcellularLocation>
</comment>
<feature type="transmembrane region" description="Helical" evidence="7">
    <location>
        <begin position="146"/>
        <end position="163"/>
    </location>
</feature>
<feature type="compositionally biased region" description="Pro residues" evidence="6">
    <location>
        <begin position="1"/>
        <end position="31"/>
    </location>
</feature>
<feature type="transmembrane region" description="Helical" evidence="7">
    <location>
        <begin position="228"/>
        <end position="247"/>
    </location>
</feature>
<proteinExistence type="predicted"/>
<evidence type="ECO:0000256" key="6">
    <source>
        <dbReference type="SAM" id="MobiDB-lite"/>
    </source>
</evidence>
<keyword evidence="3 7" id="KW-0812">Transmembrane</keyword>
<reference evidence="9 10" key="1">
    <citation type="submission" date="2023-07" db="EMBL/GenBank/DDBJ databases">
        <title>Sequencing the genomes of 1000 actinobacteria strains.</title>
        <authorList>
            <person name="Klenk H.-P."/>
        </authorList>
    </citation>
    <scope>NUCLEOTIDE SEQUENCE [LARGE SCALE GENOMIC DNA]</scope>
    <source>
        <strain evidence="9 10">DSM 19426</strain>
    </source>
</reference>
<evidence type="ECO:0000256" key="1">
    <source>
        <dbReference type="ARBA" id="ARBA00004162"/>
    </source>
</evidence>
<feature type="transmembrane region" description="Helical" evidence="7">
    <location>
        <begin position="122"/>
        <end position="140"/>
    </location>
</feature>
<feature type="transmembrane region" description="Helical" evidence="7">
    <location>
        <begin position="283"/>
        <end position="300"/>
    </location>
</feature>
<dbReference type="PANTHER" id="PTHR33885">
    <property type="entry name" value="PHAGE SHOCK PROTEIN C"/>
    <property type="match status" value="1"/>
</dbReference>
<evidence type="ECO:0000313" key="9">
    <source>
        <dbReference type="EMBL" id="MDR7363909.1"/>
    </source>
</evidence>
<evidence type="ECO:0000256" key="3">
    <source>
        <dbReference type="ARBA" id="ARBA00022692"/>
    </source>
</evidence>
<keyword evidence="5 7" id="KW-0472">Membrane</keyword>
<gene>
    <name evidence="9" type="ORF">J2S63_003462</name>
</gene>
<feature type="domain" description="Phage shock protein PspC N-terminal" evidence="8">
    <location>
        <begin position="50"/>
        <end position="106"/>
    </location>
</feature>
<feature type="region of interest" description="Disordered" evidence="6">
    <location>
        <begin position="1"/>
        <end position="41"/>
    </location>
</feature>
<sequence length="426" mass="43743">MNETVTPPPPSPPGTPPPPPPGDRSGPPPGPGGDGPRDGMNTAALGDYRALRRSVTERKVAGVAGGLARHLDVDPLLVRVIFVVLTFFGGSGILLYAALWLLVPDERDGHVVVPSDDSTRNVLVIVALVVAALIALTTGVGGDSGGVWFLGVLAVGALAFHLVRQSRREQRATWTGATGAPGVTGAGGPEQPSYDAPAPAFTGRYDRATGTWRPAPAYPPARRRRGPLLFMPTLALVALGLGVLGLLDSNGHAVPDAGYAALALAIVGGMLVVGSFFGRAGGLVLLGLVSLVALGATAVGEPTYHGSRDVTVRPTTTSQLRSSYSVPAGRIEIDLTDLSEPSALAGRTISADVNAGEIVVIVPGDVDVDVDAEVRYGGAIDTPDGLTHDGWGTDVRRTYEGPPSVTGAPLTLHLDAAFGHIDVRRG</sequence>
<accession>A0ABU2BZW1</accession>
<feature type="transmembrane region" description="Helical" evidence="7">
    <location>
        <begin position="259"/>
        <end position="278"/>
    </location>
</feature>